<reference evidence="2" key="1">
    <citation type="submission" date="2022-10" db="EMBL/GenBank/DDBJ databases">
        <authorList>
            <person name="Chen Y."/>
            <person name="Dougan E. K."/>
            <person name="Chan C."/>
            <person name="Rhodes N."/>
            <person name="Thang M."/>
        </authorList>
    </citation>
    <scope>NUCLEOTIDE SEQUENCE</scope>
</reference>
<evidence type="ECO:0000313" key="2">
    <source>
        <dbReference type="EMBL" id="CAI4011712.1"/>
    </source>
</evidence>
<accession>A0A9P1GIK8</accession>
<dbReference type="EMBL" id="CAMXCT030005215">
    <property type="protein sequence ID" value="CAL4799024.1"/>
    <property type="molecule type" value="Genomic_DNA"/>
</dbReference>
<dbReference type="EMBL" id="CAMXCT010005215">
    <property type="protein sequence ID" value="CAI4011712.1"/>
    <property type="molecule type" value="Genomic_DNA"/>
</dbReference>
<organism evidence="2">
    <name type="scientific">Cladocopium goreaui</name>
    <dbReference type="NCBI Taxonomy" id="2562237"/>
    <lineage>
        <taxon>Eukaryota</taxon>
        <taxon>Sar</taxon>
        <taxon>Alveolata</taxon>
        <taxon>Dinophyceae</taxon>
        <taxon>Suessiales</taxon>
        <taxon>Symbiodiniaceae</taxon>
        <taxon>Cladocopium</taxon>
    </lineage>
</organism>
<name>A0A9P1GIK8_9DINO</name>
<keyword evidence="1" id="KW-0732">Signal</keyword>
<gene>
    <name evidence="2" type="ORF">C1SCF055_LOCUS36847</name>
</gene>
<reference evidence="3" key="2">
    <citation type="submission" date="2024-04" db="EMBL/GenBank/DDBJ databases">
        <authorList>
            <person name="Chen Y."/>
            <person name="Shah S."/>
            <person name="Dougan E. K."/>
            <person name="Thang M."/>
            <person name="Chan C."/>
        </authorList>
    </citation>
    <scope>NUCLEOTIDE SEQUENCE [LARGE SCALE GENOMIC DNA]</scope>
</reference>
<protein>
    <submittedName>
        <fullName evidence="4">132 kDa protein</fullName>
    </submittedName>
</protein>
<dbReference type="OrthoDB" id="437505at2759"/>
<comment type="caution">
    <text evidence="2">The sequence shown here is derived from an EMBL/GenBank/DDBJ whole genome shotgun (WGS) entry which is preliminary data.</text>
</comment>
<feature type="chain" id="PRO_5043272828" evidence="1">
    <location>
        <begin position="21"/>
        <end position="527"/>
    </location>
</feature>
<evidence type="ECO:0000256" key="1">
    <source>
        <dbReference type="SAM" id="SignalP"/>
    </source>
</evidence>
<evidence type="ECO:0000313" key="5">
    <source>
        <dbReference type="Proteomes" id="UP001152797"/>
    </source>
</evidence>
<evidence type="ECO:0000313" key="3">
    <source>
        <dbReference type="EMBL" id="CAL1165087.1"/>
    </source>
</evidence>
<dbReference type="Proteomes" id="UP001152797">
    <property type="component" value="Unassembled WGS sequence"/>
</dbReference>
<keyword evidence="5" id="KW-1185">Reference proteome</keyword>
<feature type="signal peptide" evidence="1">
    <location>
        <begin position="1"/>
        <end position="20"/>
    </location>
</feature>
<proteinExistence type="predicted"/>
<sequence length="527" mass="55108">MPTRCCLGVLTLRLSAGTVGGPVTISSGVRPGQGGLTAGCALVKPSTPTGQERSPARQPQTQRVFCPVPACPCSDPARARGWATVATMKSHIDAHLAGSLQGDVPTARAAAVDAAIPMDTDGLQLPSLSAIQAAKTATIRHVPSAARHAWAQVVTRALAAAAHRNDDKVWRELCMLPKCVLCAPHRGGRQHRKATAAYTLDRLHRWQALAIGLAREGFDRKACAALLSKGLCPPTAATAEAFRALHPQQPPPTAVGMNDLPVAPEIAPEAVARCLRAFPPETATGPSGLRVQHLKDANVAGGSDAFLSQLIAVVNLLAQGRAPEFLAPILAGAGLVALPPWGSAEKAILTVRACVALRLVEARAATIGLRLNLAKSELIAVGRLDIDSFIHSYTVERAAKAGDLLDALGELEDPPSWIAASATLRWLRTHAPQHAALGLGHGGLGLRSTSAYASVAFLASWASALQAGAALDAIFWSNEAKSCPEIAVALACFNSTLEPETYIALDDVLSSKQHATSQRLDHAGWQE</sequence>
<dbReference type="AlphaFoldDB" id="A0A9P1GIK8"/>
<evidence type="ECO:0000313" key="4">
    <source>
        <dbReference type="EMBL" id="CAL4799024.1"/>
    </source>
</evidence>
<dbReference type="EMBL" id="CAMXCT020005215">
    <property type="protein sequence ID" value="CAL1165087.1"/>
    <property type="molecule type" value="Genomic_DNA"/>
</dbReference>